<evidence type="ECO:0000313" key="2">
    <source>
        <dbReference type="Proteomes" id="UP000000796"/>
    </source>
</evidence>
<gene>
    <name evidence="1" type="ordered locus">RrIowa_0087</name>
</gene>
<reference evidence="1 2" key="1">
    <citation type="journal article" date="2008" name="Infect. Immun.">
        <title>Genomic comparison of virulent Rickettsia rickettsii Sheila Smith and avirulent Rickettsia rickettsii Iowa.</title>
        <authorList>
            <person name="Ellison D.W."/>
            <person name="Clark T.R."/>
            <person name="Sturdevant D.E."/>
            <person name="Virtaneva K."/>
            <person name="Porcella S.F."/>
            <person name="Hackstadt T."/>
        </authorList>
    </citation>
    <scope>NUCLEOTIDE SEQUENCE [LARGE SCALE GENOMIC DNA]</scope>
    <source>
        <strain evidence="1 2">Iowa</strain>
    </source>
</reference>
<dbReference type="HOGENOM" id="CLU_3140174_0_0_5"/>
<dbReference type="KEGG" id="rrj:RrIowa_0087"/>
<dbReference type="AlphaFoldDB" id="B0BVY3"/>
<keyword evidence="2" id="KW-1185">Reference proteome</keyword>
<reference evidence="1 2" key="2">
    <citation type="journal article" date="2015" name="Infect. Immun.">
        <title>Comparative genome sequencing of Rickettsia rickettsii strains that differ in virulence.</title>
        <authorList>
            <person name="Clark T.R."/>
            <person name="Noriea N.F."/>
            <person name="Bublitz D.C."/>
            <person name="Ellison D.W."/>
            <person name="Martens C."/>
            <person name="Lutter E.I."/>
            <person name="Hackstadt T."/>
        </authorList>
    </citation>
    <scope>NUCLEOTIDE SEQUENCE [LARGE SCALE GENOMIC DNA]</scope>
    <source>
        <strain evidence="1 2">Iowa</strain>
    </source>
</reference>
<dbReference type="EMBL" id="CP000766">
    <property type="protein sequence ID" value="ABY72009.1"/>
    <property type="molecule type" value="Genomic_DNA"/>
</dbReference>
<sequence>MLVLFVKCLDIVVKLSSMSFPRRRDVVAWLLCHSCESRNPEKSINTANS</sequence>
<proteinExistence type="predicted"/>
<name>B0BVY3_RICRO</name>
<evidence type="ECO:0000313" key="1">
    <source>
        <dbReference type="EMBL" id="ABY72009.1"/>
    </source>
</evidence>
<organism evidence="1 2">
    <name type="scientific">Rickettsia rickettsii (strain Iowa)</name>
    <dbReference type="NCBI Taxonomy" id="452659"/>
    <lineage>
        <taxon>Bacteria</taxon>
        <taxon>Pseudomonadati</taxon>
        <taxon>Pseudomonadota</taxon>
        <taxon>Alphaproteobacteria</taxon>
        <taxon>Rickettsiales</taxon>
        <taxon>Rickettsiaceae</taxon>
        <taxon>Rickettsieae</taxon>
        <taxon>Rickettsia</taxon>
        <taxon>spotted fever group</taxon>
    </lineage>
</organism>
<accession>B0BVY3</accession>
<protein>
    <submittedName>
        <fullName evidence="1">Uncharacterized protein</fullName>
    </submittedName>
</protein>
<dbReference type="Proteomes" id="UP000000796">
    <property type="component" value="Chromosome"/>
</dbReference>